<protein>
    <submittedName>
        <fullName evidence="5">Metallophosphoesterase</fullName>
    </submittedName>
</protein>
<name>A0A9E7IV11_9FIRM</name>
<dbReference type="RefSeq" id="WP_249242419.1">
    <property type="nucleotide sequence ID" value="NZ_CP096649.1"/>
</dbReference>
<feature type="compositionally biased region" description="Acidic residues" evidence="2">
    <location>
        <begin position="60"/>
        <end position="75"/>
    </location>
</feature>
<evidence type="ECO:0000313" key="5">
    <source>
        <dbReference type="EMBL" id="UQK58869.1"/>
    </source>
</evidence>
<gene>
    <name evidence="5" type="ORF">M1R53_06425</name>
</gene>
<dbReference type="Pfam" id="PF00395">
    <property type="entry name" value="SLH"/>
    <property type="match status" value="2"/>
</dbReference>
<keyword evidence="6" id="KW-1185">Reference proteome</keyword>
<dbReference type="GO" id="GO:0003993">
    <property type="term" value="F:acid phosphatase activity"/>
    <property type="evidence" value="ECO:0007669"/>
    <property type="project" value="InterPro"/>
</dbReference>
<dbReference type="GO" id="GO:0046872">
    <property type="term" value="F:metal ion binding"/>
    <property type="evidence" value="ECO:0007669"/>
    <property type="project" value="InterPro"/>
</dbReference>
<dbReference type="InterPro" id="IPR051918">
    <property type="entry name" value="STPP_CPPED1"/>
</dbReference>
<dbReference type="PANTHER" id="PTHR43143:SF1">
    <property type="entry name" value="SERINE_THREONINE-PROTEIN PHOSPHATASE CPPED1"/>
    <property type="match status" value="1"/>
</dbReference>
<sequence>MKTKRIVSLVLVFLILLSTFSFDLKASDAVTNEEVIREDNEEKLSNETNEEEANSPVDESLSEEKEDESSEETSDDTVSFNDNWTYFEDGVNPSSTPGSNMWAFGQYNKDAAAKTGQAPFGAKDDQEYTKGGFTTKTLLKHHMADGKTVPTYFFVNKFNLEDTMSLWDKSLKFDLAYDDAVIIYLNREVIYKANVPDAGYSQSVEYGCKEKVGKPVKAEVSIPFSDLQGKLTSGVNYLAVELHQYSDKSSDIYFDMQNIRFEDEAQKATSENEFATPVLTIGSNPSERNFTWYNKVNATGYVEVKEFGDSEGEIFKAEANENNRKEGFVNYKAHINGLYPDTEYELVYWNGENGTKSEAVKFKTAKEGDFQFFLVGDPQIGASGNKESDAQGWDKTLNIMKKRMTDEGTNFAFLLSAGDQINSYSSNEDEYVGFTERDGLKGMTLAPVIGNHDGENATRNGFFEHYTLPEFGNEGRADYAYVYNNTLFISLDSTFGVHEAEHNDFVKKTVEKYKDKVDWKVLTFHHAIYSVASHAVDEDILNRRQYIPKLVKDNGIDAVLMGHDHVYVRTHLMDGTEPIIEWKDGVEGKAPSEYINPKGALYITANSGSGSKFYRIQNEKFNYAAVQNQQKVPNYSEISVTDTTFKVVTYRTSDGSVVDEVTLKKEKAYAPVLTIGKDQSERNFTWYSESLDKGHVEVKEVKNPESVQSIECDAHEDNRKKGYANYKANIKGLKADTEYELVYWNGENGTKSEAVNFKTAKEGDFSFFLVGDPQIGASGNTASDAQGWDDTLNIMAEKMQDPNKNVAFLLSAGDQINDYDDNEDQYKQYIHRAGLKGMTLAPVIGNHDGEGYARSGYFEHFALPDLNEKGRADYAYIYNNTLFISLDSTYGWDAARHNDFVKKTVKKYEGKVDWKVLTFHHAIYSVATHAVDKDILDRRQYIPKLVKDNGIDAVLMGHDHVYVRTHLMDGTNPLVEWKDGVEGHAPSEYINPKGALYITANSGSGSKFYRIQKEKFDYAAVQNQERVPNYSEITVTDNTFKVVTYRTSDGTVVDEVTLKKEKTQNPNPDPQPNPQPEPNPDNDNTIIIPPYEPDNRDEHSYIPRRPRAEKKEEKKEETKTIETNTKPIEKTKLSPIEVADKALPVNFTDIVNEKRRDAIINLASRGVLAGIKKDKFMPNTTVTRAMVAAVFMRISIDKFINTSMSAKDITMKDWYFNSVKWAMTHGIVAGYSDGSFKPMKKVSRQELAVMLEGLLKLYNINMPNVVDVDYSAYSYLPAWSRDAVIDVVRKGLLELNQDGKLGYDKEVSRADFAYAIDKIVEFALNN</sequence>
<evidence type="ECO:0000256" key="2">
    <source>
        <dbReference type="SAM" id="MobiDB-lite"/>
    </source>
</evidence>
<dbReference type="Proteomes" id="UP000831151">
    <property type="component" value="Chromosome"/>
</dbReference>
<evidence type="ECO:0000259" key="4">
    <source>
        <dbReference type="PROSITE" id="PS51272"/>
    </source>
</evidence>
<keyword evidence="1" id="KW-0677">Repeat</keyword>
<organism evidence="5 6">
    <name type="scientific">Fenollaria massiliensis</name>
    <dbReference type="NCBI Taxonomy" id="938288"/>
    <lineage>
        <taxon>Bacteria</taxon>
        <taxon>Bacillati</taxon>
        <taxon>Bacillota</taxon>
        <taxon>Clostridia</taxon>
        <taxon>Eubacteriales</taxon>
        <taxon>Fenollaria</taxon>
    </lineage>
</organism>
<feature type="signal peptide" evidence="3">
    <location>
        <begin position="1"/>
        <end position="26"/>
    </location>
</feature>
<dbReference type="InterPro" id="IPR001119">
    <property type="entry name" value="SLH_dom"/>
</dbReference>
<dbReference type="PROSITE" id="PS51272">
    <property type="entry name" value="SLH"/>
    <property type="match status" value="1"/>
</dbReference>
<reference evidence="5" key="1">
    <citation type="submission" date="2022-04" db="EMBL/GenBank/DDBJ databases">
        <title>Complete genome sequences of Ezakiella coagulans and Fenollaria massiliensis.</title>
        <authorList>
            <person name="France M.T."/>
            <person name="Clifford J."/>
            <person name="Narina S."/>
            <person name="Rutt L."/>
            <person name="Ravel J."/>
        </authorList>
    </citation>
    <scope>NUCLEOTIDE SEQUENCE</scope>
    <source>
        <strain evidence="5">C0061C2</strain>
    </source>
</reference>
<feature type="compositionally biased region" description="Basic and acidic residues" evidence="2">
    <location>
        <begin position="1109"/>
        <end position="1120"/>
    </location>
</feature>
<feature type="region of interest" description="Disordered" evidence="2">
    <location>
        <begin position="37"/>
        <end position="81"/>
    </location>
</feature>
<evidence type="ECO:0000313" key="6">
    <source>
        <dbReference type="Proteomes" id="UP000831151"/>
    </source>
</evidence>
<dbReference type="KEGG" id="fms:M1R53_06425"/>
<dbReference type="Gene3D" id="3.60.21.10">
    <property type="match status" value="2"/>
</dbReference>
<feature type="compositionally biased region" description="Pro residues" evidence="2">
    <location>
        <begin position="1067"/>
        <end position="1079"/>
    </location>
</feature>
<dbReference type="PANTHER" id="PTHR43143">
    <property type="entry name" value="METALLOPHOSPHOESTERASE, CALCINEURIN SUPERFAMILY"/>
    <property type="match status" value="1"/>
</dbReference>
<dbReference type="InterPro" id="IPR004843">
    <property type="entry name" value="Calcineurin-like_PHP"/>
</dbReference>
<keyword evidence="3" id="KW-0732">Signal</keyword>
<evidence type="ECO:0000256" key="3">
    <source>
        <dbReference type="SAM" id="SignalP"/>
    </source>
</evidence>
<dbReference type="InterPro" id="IPR029052">
    <property type="entry name" value="Metallo-depent_PP-like"/>
</dbReference>
<feature type="domain" description="SLH" evidence="4">
    <location>
        <begin position="1202"/>
        <end position="1265"/>
    </location>
</feature>
<feature type="region of interest" description="Disordered" evidence="2">
    <location>
        <begin position="1055"/>
        <end position="1121"/>
    </location>
</feature>
<proteinExistence type="predicted"/>
<dbReference type="SUPFAM" id="SSF56300">
    <property type="entry name" value="Metallo-dependent phosphatases"/>
    <property type="match status" value="2"/>
</dbReference>
<dbReference type="Pfam" id="PF00149">
    <property type="entry name" value="Metallophos"/>
    <property type="match status" value="2"/>
</dbReference>
<evidence type="ECO:0000256" key="1">
    <source>
        <dbReference type="ARBA" id="ARBA00022737"/>
    </source>
</evidence>
<dbReference type="EMBL" id="CP096649">
    <property type="protein sequence ID" value="UQK58869.1"/>
    <property type="molecule type" value="Genomic_DNA"/>
</dbReference>
<dbReference type="Gene3D" id="2.60.120.260">
    <property type="entry name" value="Galactose-binding domain-like"/>
    <property type="match status" value="1"/>
</dbReference>
<accession>A0A9E7IV11</accession>
<feature type="chain" id="PRO_5038827100" evidence="3">
    <location>
        <begin position="27"/>
        <end position="1326"/>
    </location>
</feature>